<dbReference type="InterPro" id="IPR002083">
    <property type="entry name" value="MATH/TRAF_dom"/>
</dbReference>
<keyword evidence="3" id="KW-1185">Reference proteome</keyword>
<dbReference type="Pfam" id="PF22486">
    <property type="entry name" value="MATH_2"/>
    <property type="match status" value="2"/>
</dbReference>
<dbReference type="PANTHER" id="PTHR46162">
    <property type="entry name" value="TRAF-LIKE FAMILY PROTEIN"/>
    <property type="match status" value="1"/>
</dbReference>
<dbReference type="Gramene" id="PHT93154">
    <property type="protein sequence ID" value="PHT93154"/>
    <property type="gene ID" value="T459_01036"/>
</dbReference>
<feature type="non-terminal residue" evidence="2">
    <location>
        <position position="1"/>
    </location>
</feature>
<dbReference type="OMA" id="NFEITRI"/>
<dbReference type="SUPFAM" id="SSF49599">
    <property type="entry name" value="TRAF domain-like"/>
    <property type="match status" value="2"/>
</dbReference>
<dbReference type="EMBL" id="AYRZ02000001">
    <property type="protein sequence ID" value="PHT93154.1"/>
    <property type="molecule type" value="Genomic_DNA"/>
</dbReference>
<sequence length="304" mass="34660">YTGVGRTLREIPPAHYTLKVDSFSFLVQLLEKTGEKSYESEVFEASCHKWKLCLYPTGDEEKGGKGHISLYLAITNTQALPLGWEVNASFKFFVFDQYRGKYLTIQDVNEKPRRYHAMKTLWGFPELLPFSVFNDPTEGYLVGDKCVFGVEVFVIKYSGAGELLPQPTNRTSSCFTWIIHNYSLPTGAVRTQSFVLEACNWTLELHPKGFLGDRPNHFALAFFLDVTKNTPKVYADFKLTIKNQADGKDITLPGSQWFFPNKRWITRVPHKLSPVSDVSKGFLVNDLLVVNFEITRIFAVEKFA</sequence>
<evidence type="ECO:0000313" key="2">
    <source>
        <dbReference type="EMBL" id="PHT93154.1"/>
    </source>
</evidence>
<proteinExistence type="predicted"/>
<protein>
    <recommendedName>
        <fullName evidence="1">MATH domain-containing protein</fullName>
    </recommendedName>
</protein>
<dbReference type="AlphaFoldDB" id="A0A2G3AFZ6"/>
<dbReference type="PROSITE" id="PS50144">
    <property type="entry name" value="MATH"/>
    <property type="match status" value="2"/>
</dbReference>
<dbReference type="PANTHER" id="PTHR46162:SF40">
    <property type="entry name" value="TRAF-LIKE FAMILY PROTEIN"/>
    <property type="match status" value="1"/>
</dbReference>
<feature type="domain" description="MATH" evidence="1">
    <location>
        <begin position="13"/>
        <end position="152"/>
    </location>
</feature>
<dbReference type="CDD" id="cd00121">
    <property type="entry name" value="MATH"/>
    <property type="match status" value="2"/>
</dbReference>
<dbReference type="Gene3D" id="2.60.210.10">
    <property type="entry name" value="Apoptosis, Tumor Necrosis Factor Receptor Associated Protein 2, Chain A"/>
    <property type="match status" value="2"/>
</dbReference>
<reference evidence="2 3" key="2">
    <citation type="journal article" date="2017" name="Genome Biol.">
        <title>New reference genome sequences of hot pepper reveal the massive evolution of plant disease-resistance genes by retroduplication.</title>
        <authorList>
            <person name="Kim S."/>
            <person name="Park J."/>
            <person name="Yeom S.I."/>
            <person name="Kim Y.M."/>
            <person name="Seo E."/>
            <person name="Kim K.T."/>
            <person name="Kim M.S."/>
            <person name="Lee J.M."/>
            <person name="Cheong K."/>
            <person name="Shin H.S."/>
            <person name="Kim S.B."/>
            <person name="Han K."/>
            <person name="Lee J."/>
            <person name="Park M."/>
            <person name="Lee H.A."/>
            <person name="Lee H.Y."/>
            <person name="Lee Y."/>
            <person name="Oh S."/>
            <person name="Lee J.H."/>
            <person name="Choi E."/>
            <person name="Choi E."/>
            <person name="Lee S.E."/>
            <person name="Jeon J."/>
            <person name="Kim H."/>
            <person name="Choi G."/>
            <person name="Song H."/>
            <person name="Lee J."/>
            <person name="Lee S.C."/>
            <person name="Kwon J.K."/>
            <person name="Lee H.Y."/>
            <person name="Koo N."/>
            <person name="Hong Y."/>
            <person name="Kim R.W."/>
            <person name="Kang W.H."/>
            <person name="Huh J.H."/>
            <person name="Kang B.C."/>
            <person name="Yang T.J."/>
            <person name="Lee Y.H."/>
            <person name="Bennetzen J.L."/>
            <person name="Choi D."/>
        </authorList>
    </citation>
    <scope>NUCLEOTIDE SEQUENCE [LARGE SCALE GENOMIC DNA]</scope>
    <source>
        <strain evidence="3">cv. CM334</strain>
    </source>
</reference>
<evidence type="ECO:0000313" key="3">
    <source>
        <dbReference type="Proteomes" id="UP000222542"/>
    </source>
</evidence>
<reference evidence="2 3" key="1">
    <citation type="journal article" date="2014" name="Nat. Genet.">
        <title>Genome sequence of the hot pepper provides insights into the evolution of pungency in Capsicum species.</title>
        <authorList>
            <person name="Kim S."/>
            <person name="Park M."/>
            <person name="Yeom S.I."/>
            <person name="Kim Y.M."/>
            <person name="Lee J.M."/>
            <person name="Lee H.A."/>
            <person name="Seo E."/>
            <person name="Choi J."/>
            <person name="Cheong K."/>
            <person name="Kim K.T."/>
            <person name="Jung K."/>
            <person name="Lee G.W."/>
            <person name="Oh S.K."/>
            <person name="Bae C."/>
            <person name="Kim S.B."/>
            <person name="Lee H.Y."/>
            <person name="Kim S.Y."/>
            <person name="Kim M.S."/>
            <person name="Kang B.C."/>
            <person name="Jo Y.D."/>
            <person name="Yang H.B."/>
            <person name="Jeong H.J."/>
            <person name="Kang W.H."/>
            <person name="Kwon J.K."/>
            <person name="Shin C."/>
            <person name="Lim J.Y."/>
            <person name="Park J.H."/>
            <person name="Huh J.H."/>
            <person name="Kim J.S."/>
            <person name="Kim B.D."/>
            <person name="Cohen O."/>
            <person name="Paran I."/>
            <person name="Suh M.C."/>
            <person name="Lee S.B."/>
            <person name="Kim Y.K."/>
            <person name="Shin Y."/>
            <person name="Noh S.J."/>
            <person name="Park J."/>
            <person name="Seo Y.S."/>
            <person name="Kwon S.Y."/>
            <person name="Kim H.A."/>
            <person name="Park J.M."/>
            <person name="Kim H.J."/>
            <person name="Choi S.B."/>
            <person name="Bosland P.W."/>
            <person name="Reeves G."/>
            <person name="Jo S.H."/>
            <person name="Lee B.W."/>
            <person name="Cho H.T."/>
            <person name="Choi H.S."/>
            <person name="Lee M.S."/>
            <person name="Yu Y."/>
            <person name="Do Choi Y."/>
            <person name="Park B.S."/>
            <person name="van Deynze A."/>
            <person name="Ashrafi H."/>
            <person name="Hill T."/>
            <person name="Kim W.T."/>
            <person name="Pai H.S."/>
            <person name="Ahn H.K."/>
            <person name="Yeam I."/>
            <person name="Giovannoni J.J."/>
            <person name="Rose J.K."/>
            <person name="Sorensen I."/>
            <person name="Lee S.J."/>
            <person name="Kim R.W."/>
            <person name="Choi I.Y."/>
            <person name="Choi B.S."/>
            <person name="Lim J.S."/>
            <person name="Lee Y.H."/>
            <person name="Choi D."/>
        </authorList>
    </citation>
    <scope>NUCLEOTIDE SEQUENCE [LARGE SCALE GENOMIC DNA]</scope>
    <source>
        <strain evidence="3">cv. CM334</strain>
    </source>
</reference>
<evidence type="ECO:0000259" key="1">
    <source>
        <dbReference type="PROSITE" id="PS50144"/>
    </source>
</evidence>
<accession>A0A2G3AFZ6</accession>
<name>A0A2G3AFZ6_CAPAN</name>
<dbReference type="STRING" id="4072.A0A2G3AFZ6"/>
<dbReference type="InterPro" id="IPR008974">
    <property type="entry name" value="TRAF-like"/>
</dbReference>
<gene>
    <name evidence="2" type="ORF">T459_01036</name>
</gene>
<organism evidence="2 3">
    <name type="scientific">Capsicum annuum</name>
    <name type="common">Capsicum pepper</name>
    <dbReference type="NCBI Taxonomy" id="4072"/>
    <lineage>
        <taxon>Eukaryota</taxon>
        <taxon>Viridiplantae</taxon>
        <taxon>Streptophyta</taxon>
        <taxon>Embryophyta</taxon>
        <taxon>Tracheophyta</taxon>
        <taxon>Spermatophyta</taxon>
        <taxon>Magnoliopsida</taxon>
        <taxon>eudicotyledons</taxon>
        <taxon>Gunneridae</taxon>
        <taxon>Pentapetalae</taxon>
        <taxon>asterids</taxon>
        <taxon>lamiids</taxon>
        <taxon>Solanales</taxon>
        <taxon>Solanaceae</taxon>
        <taxon>Solanoideae</taxon>
        <taxon>Capsiceae</taxon>
        <taxon>Capsicum</taxon>
    </lineage>
</organism>
<dbReference type="SMART" id="SM00061">
    <property type="entry name" value="MATH"/>
    <property type="match status" value="2"/>
</dbReference>
<feature type="domain" description="MATH" evidence="1">
    <location>
        <begin position="172"/>
        <end position="294"/>
    </location>
</feature>
<comment type="caution">
    <text evidence="2">The sequence shown here is derived from an EMBL/GenBank/DDBJ whole genome shotgun (WGS) entry which is preliminary data.</text>
</comment>
<dbReference type="Proteomes" id="UP000222542">
    <property type="component" value="Unassembled WGS sequence"/>
</dbReference>